<dbReference type="PATRIC" id="fig|1121865.3.peg.362"/>
<evidence type="ECO:0000313" key="1">
    <source>
        <dbReference type="EMBL" id="EOW84471.1"/>
    </source>
</evidence>
<dbReference type="Proteomes" id="UP000014113">
    <property type="component" value="Unassembled WGS sequence"/>
</dbReference>
<proteinExistence type="predicted"/>
<protein>
    <submittedName>
        <fullName evidence="1">Uncharacterized protein</fullName>
    </submittedName>
</protein>
<comment type="caution">
    <text evidence="1">The sequence shown here is derived from an EMBL/GenBank/DDBJ whole genome shotgun (WGS) entry which is preliminary data.</text>
</comment>
<gene>
    <name evidence="1" type="ORF">I568_00967</name>
</gene>
<dbReference type="EMBL" id="ASWJ01000004">
    <property type="protein sequence ID" value="EOW84471.1"/>
    <property type="molecule type" value="Genomic_DNA"/>
</dbReference>
<reference evidence="1 2" key="1">
    <citation type="submission" date="2013-03" db="EMBL/GenBank/DDBJ databases">
        <title>The Genome Sequence of Enterococcus columbae ATCC_51263 (PacBio/Illumina hybrid assembly).</title>
        <authorList>
            <consortium name="The Broad Institute Genomics Platform"/>
            <consortium name="The Broad Institute Genome Sequencing Center for Infectious Disease"/>
            <person name="Earl A."/>
            <person name="Russ C."/>
            <person name="Gilmore M."/>
            <person name="Surin D."/>
            <person name="Walker B."/>
            <person name="Young S."/>
            <person name="Zeng Q."/>
            <person name="Gargeya S."/>
            <person name="Fitzgerald M."/>
            <person name="Haas B."/>
            <person name="Abouelleil A."/>
            <person name="Allen A.W."/>
            <person name="Alvarado L."/>
            <person name="Arachchi H.M."/>
            <person name="Berlin A.M."/>
            <person name="Chapman S.B."/>
            <person name="Gainer-Dewar J."/>
            <person name="Goldberg J."/>
            <person name="Griggs A."/>
            <person name="Gujja S."/>
            <person name="Hansen M."/>
            <person name="Howarth C."/>
            <person name="Imamovic A."/>
            <person name="Ireland A."/>
            <person name="Larimer J."/>
            <person name="McCowan C."/>
            <person name="Murphy C."/>
            <person name="Pearson M."/>
            <person name="Poon T.W."/>
            <person name="Priest M."/>
            <person name="Roberts A."/>
            <person name="Saif S."/>
            <person name="Shea T."/>
            <person name="Sisk P."/>
            <person name="Sykes S."/>
            <person name="Wortman J."/>
            <person name="Nusbaum C."/>
            <person name="Birren B."/>
        </authorList>
    </citation>
    <scope>NUCLEOTIDE SEQUENCE [LARGE SCALE GENOMIC DNA]</scope>
    <source>
        <strain evidence="1 2">ATCC 51263</strain>
    </source>
</reference>
<organism evidence="1 2">
    <name type="scientific">Enterococcus columbae DSM 7374 = ATCC 51263</name>
    <dbReference type="NCBI Taxonomy" id="1121865"/>
    <lineage>
        <taxon>Bacteria</taxon>
        <taxon>Bacillati</taxon>
        <taxon>Bacillota</taxon>
        <taxon>Bacilli</taxon>
        <taxon>Lactobacillales</taxon>
        <taxon>Enterococcaceae</taxon>
        <taxon>Enterococcus</taxon>
    </lineage>
</organism>
<keyword evidence="2" id="KW-1185">Reference proteome</keyword>
<name>S1NWD9_9ENTE</name>
<dbReference type="InterPro" id="IPR036270">
    <property type="entry name" value="UPF0358_sf"/>
</dbReference>
<dbReference type="SUPFAM" id="SSF140404">
    <property type="entry name" value="EF2458-like"/>
    <property type="match status" value="1"/>
</dbReference>
<dbReference type="RefSeq" id="WP_016182533.1">
    <property type="nucleotide sequence ID" value="NZ_JXKI01000041.1"/>
</dbReference>
<dbReference type="Pfam" id="PF07408">
    <property type="entry name" value="DUF1507"/>
    <property type="match status" value="1"/>
</dbReference>
<evidence type="ECO:0000313" key="2">
    <source>
        <dbReference type="Proteomes" id="UP000014113"/>
    </source>
</evidence>
<dbReference type="STRING" id="1121865.OMW_00369"/>
<dbReference type="OrthoDB" id="2135235at2"/>
<dbReference type="Gene3D" id="1.10.287.750">
    <property type="entry name" value="SO2669-like"/>
    <property type="match status" value="1"/>
</dbReference>
<accession>S1NWD9</accession>
<dbReference type="AlphaFoldDB" id="S1NWD9"/>
<dbReference type="InterPro" id="IPR009983">
    <property type="entry name" value="UPF0358"/>
</dbReference>
<sequence>MEMVSTAAALELLQTEADRIRCLISNQKNCLCVAHCKAFEEVVDTQMYGLSRQVAYAIQLGILENAVGQQLLSDLERDLDRLYSEIYDGSRVSEPANEI</sequence>
<dbReference type="eggNOG" id="COG4838">
    <property type="taxonomic scope" value="Bacteria"/>
</dbReference>